<protein>
    <submittedName>
        <fullName evidence="1">Uncharacterized protein</fullName>
    </submittedName>
</protein>
<dbReference type="Proteomes" id="UP001165082">
    <property type="component" value="Unassembled WGS sequence"/>
</dbReference>
<gene>
    <name evidence="1" type="ORF">TrRE_jg2601</name>
</gene>
<name>A0A9W7A1E0_9STRA</name>
<organism evidence="1 2">
    <name type="scientific">Triparma retinervis</name>
    <dbReference type="NCBI Taxonomy" id="2557542"/>
    <lineage>
        <taxon>Eukaryota</taxon>
        <taxon>Sar</taxon>
        <taxon>Stramenopiles</taxon>
        <taxon>Ochrophyta</taxon>
        <taxon>Bolidophyceae</taxon>
        <taxon>Parmales</taxon>
        <taxon>Triparmaceae</taxon>
        <taxon>Triparma</taxon>
    </lineage>
</organism>
<feature type="non-terminal residue" evidence="1">
    <location>
        <position position="1"/>
    </location>
</feature>
<accession>A0A9W7A1E0</accession>
<evidence type="ECO:0000313" key="2">
    <source>
        <dbReference type="Proteomes" id="UP001165082"/>
    </source>
</evidence>
<proteinExistence type="predicted"/>
<keyword evidence="2" id="KW-1185">Reference proteome</keyword>
<dbReference type="AlphaFoldDB" id="A0A9W7A1E0"/>
<comment type="caution">
    <text evidence="1">The sequence shown here is derived from an EMBL/GenBank/DDBJ whole genome shotgun (WGS) entry which is preliminary data.</text>
</comment>
<sequence length="253" mass="26931">LVNMANDAITTRFVLTNVNPDMGMKLGGGVSEIVERVSRRAAKDQGHVYLLPHYGVSGKVEDTTPTLKDLQRLKDKGRAKLYSQLGCGGGGGGEEIFGEMERTWGGGGGAADKIATTIIRAMFEGDGREAESLFGGRLTPVLLLDREGPRSGILTDLVARHFEEMDGDHCFSFLQVGSLLSLGYKFGILGEGFVVSTAVTPHPPNNLNTHAECVRKCSAVDKKGSIDEIFKAGLKVIATTALAQVAAGRNPNK</sequence>
<reference evidence="1" key="1">
    <citation type="submission" date="2022-07" db="EMBL/GenBank/DDBJ databases">
        <title>Genome analysis of Parmales, a sister group of diatoms, reveals the evolutionary specialization of diatoms from phago-mixotrophs to photoautotrophs.</title>
        <authorList>
            <person name="Ban H."/>
            <person name="Sato S."/>
            <person name="Yoshikawa S."/>
            <person name="Kazumasa Y."/>
            <person name="Nakamura Y."/>
            <person name="Ichinomiya M."/>
            <person name="Saitoh K."/>
            <person name="Sato N."/>
            <person name="Blanc-Mathieu R."/>
            <person name="Endo H."/>
            <person name="Kuwata A."/>
            <person name="Ogata H."/>
        </authorList>
    </citation>
    <scope>NUCLEOTIDE SEQUENCE</scope>
</reference>
<dbReference type="EMBL" id="BRXZ01002314">
    <property type="protein sequence ID" value="GMH59620.1"/>
    <property type="molecule type" value="Genomic_DNA"/>
</dbReference>
<evidence type="ECO:0000313" key="1">
    <source>
        <dbReference type="EMBL" id="GMH59620.1"/>
    </source>
</evidence>